<keyword evidence="8" id="KW-1185">Reference proteome</keyword>
<keyword evidence="2" id="KW-1003">Cell membrane</keyword>
<comment type="subcellular location">
    <subcellularLocation>
        <location evidence="1">Cell membrane</location>
        <topology evidence="1">Multi-pass membrane protein</topology>
    </subcellularLocation>
</comment>
<evidence type="ECO:0000256" key="5">
    <source>
        <dbReference type="ARBA" id="ARBA00023136"/>
    </source>
</evidence>
<dbReference type="PANTHER" id="PTHR30213:SF0">
    <property type="entry name" value="UPF0761 MEMBRANE PROTEIN YIHY"/>
    <property type="match status" value="1"/>
</dbReference>
<keyword evidence="3 6" id="KW-0812">Transmembrane</keyword>
<evidence type="ECO:0000256" key="6">
    <source>
        <dbReference type="SAM" id="Phobius"/>
    </source>
</evidence>
<reference evidence="7 8" key="1">
    <citation type="journal article" date="2023" name="ISME J.">
        <title>Cultivation and genomic characterization of novel and ubiquitous marine nitrite-oxidizing bacteria from the Nitrospirales.</title>
        <authorList>
            <person name="Mueller A.J."/>
            <person name="Daebeler A."/>
            <person name="Herbold C.W."/>
            <person name="Kirkegaard R.H."/>
            <person name="Daims H."/>
        </authorList>
    </citation>
    <scope>NUCLEOTIDE SEQUENCE [LARGE SCALE GENOMIC DNA]</scope>
    <source>
        <strain evidence="7 8">EB</strain>
    </source>
</reference>
<name>A0ABU3K5M1_9BACT</name>
<feature type="transmembrane region" description="Helical" evidence="6">
    <location>
        <begin position="80"/>
        <end position="103"/>
    </location>
</feature>
<dbReference type="PANTHER" id="PTHR30213">
    <property type="entry name" value="INNER MEMBRANE PROTEIN YHJD"/>
    <property type="match status" value="1"/>
</dbReference>
<dbReference type="EMBL" id="JAQOUE010000001">
    <property type="protein sequence ID" value="MDT7041712.1"/>
    <property type="molecule type" value="Genomic_DNA"/>
</dbReference>
<keyword evidence="4 6" id="KW-1133">Transmembrane helix</keyword>
<gene>
    <name evidence="7" type="ORF">PPG34_05070</name>
</gene>
<feature type="transmembrane region" description="Helical" evidence="6">
    <location>
        <begin position="123"/>
        <end position="146"/>
    </location>
</feature>
<feature type="transmembrane region" description="Helical" evidence="6">
    <location>
        <begin position="227"/>
        <end position="251"/>
    </location>
</feature>
<protein>
    <submittedName>
        <fullName evidence="7">YihY/virulence factor BrkB family protein</fullName>
    </submittedName>
</protein>
<feature type="transmembrane region" description="Helical" evidence="6">
    <location>
        <begin position="22"/>
        <end position="42"/>
    </location>
</feature>
<evidence type="ECO:0000256" key="3">
    <source>
        <dbReference type="ARBA" id="ARBA00022692"/>
    </source>
</evidence>
<comment type="caution">
    <text evidence="7">The sequence shown here is derived from an EMBL/GenBank/DDBJ whole genome shotgun (WGS) entry which is preliminary data.</text>
</comment>
<dbReference type="NCBIfam" id="TIGR00765">
    <property type="entry name" value="yihY_not_rbn"/>
    <property type="match status" value="1"/>
</dbReference>
<organism evidence="7 8">
    <name type="scientific">Candidatus Nitronereus thalassa</name>
    <dbReference type="NCBI Taxonomy" id="3020898"/>
    <lineage>
        <taxon>Bacteria</taxon>
        <taxon>Pseudomonadati</taxon>
        <taxon>Nitrospirota</taxon>
        <taxon>Nitrospiria</taxon>
        <taxon>Nitrospirales</taxon>
        <taxon>Nitrospiraceae</taxon>
        <taxon>Candidatus Nitronereus</taxon>
    </lineage>
</organism>
<evidence type="ECO:0000256" key="1">
    <source>
        <dbReference type="ARBA" id="ARBA00004651"/>
    </source>
</evidence>
<evidence type="ECO:0000313" key="8">
    <source>
        <dbReference type="Proteomes" id="UP001250932"/>
    </source>
</evidence>
<dbReference type="InterPro" id="IPR017039">
    <property type="entry name" value="Virul_fac_BrkB"/>
</dbReference>
<dbReference type="Proteomes" id="UP001250932">
    <property type="component" value="Unassembled WGS sequence"/>
</dbReference>
<accession>A0ABU3K5M1</accession>
<sequence>MVVVKFFDDHGPFLASGLSFDLVLYCLPLPIIFVSALGYTVVGSEQAMEWTRHIIRDLLPGTQKVFMQTLNAIMINRGTLGLTGITLFVIFSSAVFASARHVLSGVFLVETPETFLRGKLTDLLLMIVLSLLLIVTAVIASGFAVVQALGESVPIIGGLLNPFAVVLGKILSFSFLTLLFYMFYGLATTSRLSQLALWVGALTGAGLFEMSKFAFSYYVSMAKLMTSFYGVLSGMMFFLVWIYYASVVFILGAEVGWAYDRIQQEKPDLPAE</sequence>
<dbReference type="Pfam" id="PF03631">
    <property type="entry name" value="Virul_fac_BrkB"/>
    <property type="match status" value="1"/>
</dbReference>
<proteinExistence type="predicted"/>
<feature type="transmembrane region" description="Helical" evidence="6">
    <location>
        <begin position="158"/>
        <end position="183"/>
    </location>
</feature>
<keyword evidence="5 6" id="KW-0472">Membrane</keyword>
<evidence type="ECO:0000256" key="2">
    <source>
        <dbReference type="ARBA" id="ARBA00022475"/>
    </source>
</evidence>
<dbReference type="RefSeq" id="WP_313832060.1">
    <property type="nucleotide sequence ID" value="NZ_JAQOUE010000001.1"/>
</dbReference>
<evidence type="ECO:0000313" key="7">
    <source>
        <dbReference type="EMBL" id="MDT7041712.1"/>
    </source>
</evidence>
<feature type="transmembrane region" description="Helical" evidence="6">
    <location>
        <begin position="195"/>
        <end position="215"/>
    </location>
</feature>
<evidence type="ECO:0000256" key="4">
    <source>
        <dbReference type="ARBA" id="ARBA00022989"/>
    </source>
</evidence>
<dbReference type="PIRSF" id="PIRSF035875">
    <property type="entry name" value="RNase_BN"/>
    <property type="match status" value="1"/>
</dbReference>